<feature type="domain" description="Amidohydrolase-related" evidence="2">
    <location>
        <begin position="23"/>
        <end position="296"/>
    </location>
</feature>
<dbReference type="SUPFAM" id="SSF51556">
    <property type="entry name" value="Metallo-dependent hydrolases"/>
    <property type="match status" value="1"/>
</dbReference>
<dbReference type="RefSeq" id="WP_191808531.1">
    <property type="nucleotide sequence ID" value="NZ_JACSQD010000006.1"/>
</dbReference>
<evidence type="ECO:0000313" key="3">
    <source>
        <dbReference type="EMBL" id="MBD7996240.1"/>
    </source>
</evidence>
<name>A0ABR8UV39_9MICC</name>
<organism evidence="3 4">
    <name type="scientific">Arthrobacter gallicola</name>
    <dbReference type="NCBI Taxonomy" id="2762225"/>
    <lineage>
        <taxon>Bacteria</taxon>
        <taxon>Bacillati</taxon>
        <taxon>Actinomycetota</taxon>
        <taxon>Actinomycetes</taxon>
        <taxon>Micrococcales</taxon>
        <taxon>Micrococcaceae</taxon>
        <taxon>Arthrobacter</taxon>
    </lineage>
</organism>
<dbReference type="InterPro" id="IPR052350">
    <property type="entry name" value="Metallo-dep_Lactonases"/>
</dbReference>
<evidence type="ECO:0000259" key="2">
    <source>
        <dbReference type="Pfam" id="PF04909"/>
    </source>
</evidence>
<evidence type="ECO:0000313" key="4">
    <source>
        <dbReference type="Proteomes" id="UP000609874"/>
    </source>
</evidence>
<comment type="similarity">
    <text evidence="1">Belongs to the metallo-dependent hydrolases superfamily.</text>
</comment>
<dbReference type="PANTHER" id="PTHR43569">
    <property type="entry name" value="AMIDOHYDROLASE"/>
    <property type="match status" value="1"/>
</dbReference>
<dbReference type="EMBL" id="JACSQD010000006">
    <property type="protein sequence ID" value="MBD7996240.1"/>
    <property type="molecule type" value="Genomic_DNA"/>
</dbReference>
<reference evidence="3 4" key="1">
    <citation type="submission" date="2020-08" db="EMBL/GenBank/DDBJ databases">
        <title>A Genomic Blueprint of the Chicken Gut Microbiome.</title>
        <authorList>
            <person name="Gilroy R."/>
            <person name="Ravi A."/>
            <person name="Getino M."/>
            <person name="Pursley I."/>
            <person name="Horton D.L."/>
            <person name="Alikhan N.-F."/>
            <person name="Baker D."/>
            <person name="Gharbi K."/>
            <person name="Hall N."/>
            <person name="Watson M."/>
            <person name="Adriaenssens E.M."/>
            <person name="Foster-Nyarko E."/>
            <person name="Jarju S."/>
            <person name="Secka A."/>
            <person name="Antonio M."/>
            <person name="Oren A."/>
            <person name="Chaudhuri R."/>
            <person name="La Ragione R.M."/>
            <person name="Hildebrand F."/>
            <person name="Pallen M.J."/>
        </authorList>
    </citation>
    <scope>NUCLEOTIDE SEQUENCE [LARGE SCALE GENOMIC DNA]</scope>
    <source>
        <strain evidence="3 4">Sa2CUA1</strain>
    </source>
</reference>
<dbReference type="InterPro" id="IPR032466">
    <property type="entry name" value="Metal_Hydrolase"/>
</dbReference>
<dbReference type="Proteomes" id="UP000609874">
    <property type="component" value="Unassembled WGS sequence"/>
</dbReference>
<accession>A0ABR8UV39</accession>
<gene>
    <name evidence="3" type="ORF">H9639_13120</name>
</gene>
<evidence type="ECO:0000256" key="1">
    <source>
        <dbReference type="ARBA" id="ARBA00038310"/>
    </source>
</evidence>
<sequence>MAPESGTLAATQAARHTPATPRIDAHLHLWDLSAGGYGWLERAETELHRNFLPAEAAQLLEAAGIDGAVLVQAEDSLRDTGYLLTVAARHSFVRGVVGWIQLDVPAAAAEQLAAWSQDPALVGVRHLIHDDPRPDFLQLPPVRDSLSLVAEAGFTFDVPDAFPGHLDQAAELAAALPGLRIVVDHLGKPPRGAGAEPEARWERQLRQAAELPNVTAKVSGLRTPGAGYTTAQLRRTWEIALDAFGPERLLYGGDWPVSGPDRYGETLNVIEALAAELSPAENAAVMGGNAARIYRLPAAEIRRESVHENESRQP</sequence>
<dbReference type="InterPro" id="IPR006680">
    <property type="entry name" value="Amidohydro-rel"/>
</dbReference>
<comment type="caution">
    <text evidence="3">The sequence shown here is derived from an EMBL/GenBank/DDBJ whole genome shotgun (WGS) entry which is preliminary data.</text>
</comment>
<dbReference type="Gene3D" id="3.20.20.140">
    <property type="entry name" value="Metal-dependent hydrolases"/>
    <property type="match status" value="1"/>
</dbReference>
<dbReference type="Pfam" id="PF04909">
    <property type="entry name" value="Amidohydro_2"/>
    <property type="match status" value="1"/>
</dbReference>
<protein>
    <submittedName>
        <fullName evidence="3">Amidohydrolase family protein</fullName>
    </submittedName>
</protein>
<keyword evidence="4" id="KW-1185">Reference proteome</keyword>
<proteinExistence type="inferred from homology"/>
<dbReference type="PANTHER" id="PTHR43569:SF2">
    <property type="entry name" value="AMIDOHYDROLASE-RELATED DOMAIN-CONTAINING PROTEIN"/>
    <property type="match status" value="1"/>
</dbReference>